<accession>A0ABS5TTV7</accession>
<dbReference type="Gene3D" id="3.30.70.270">
    <property type="match status" value="1"/>
</dbReference>
<proteinExistence type="predicted"/>
<reference evidence="2 3" key="1">
    <citation type="submission" date="2021-05" db="EMBL/GenBank/DDBJ databases">
        <title>Kineosporia and Streptomyces sp. nov. two new marine actinobacteria isolated from Coral.</title>
        <authorList>
            <person name="Buangrab K."/>
            <person name="Sutthacheep M."/>
            <person name="Yeemin T."/>
            <person name="Harunari E."/>
            <person name="Igarashi Y."/>
            <person name="Kanchanasin P."/>
            <person name="Tanasupawat S."/>
            <person name="Phongsopitanun W."/>
        </authorList>
    </citation>
    <scope>NUCLEOTIDE SEQUENCE [LARGE SCALE GENOMIC DNA]</scope>
    <source>
        <strain evidence="2 3">J2-2</strain>
    </source>
</reference>
<dbReference type="PROSITE" id="PS50887">
    <property type="entry name" value="GGDEF"/>
    <property type="match status" value="1"/>
</dbReference>
<dbReference type="CDD" id="cd01949">
    <property type="entry name" value="GGDEF"/>
    <property type="match status" value="1"/>
</dbReference>
<dbReference type="PANTHER" id="PTHR45138">
    <property type="entry name" value="REGULATORY COMPONENTS OF SENSORY TRANSDUCTION SYSTEM"/>
    <property type="match status" value="1"/>
</dbReference>
<name>A0ABS5TTV7_9ACTN</name>
<evidence type="ECO:0000259" key="1">
    <source>
        <dbReference type="PROSITE" id="PS50887"/>
    </source>
</evidence>
<keyword evidence="3" id="KW-1185">Reference proteome</keyword>
<dbReference type="EMBL" id="JAHBAY010000024">
    <property type="protein sequence ID" value="MBT0774174.1"/>
    <property type="molecule type" value="Genomic_DNA"/>
</dbReference>
<dbReference type="NCBIfam" id="TIGR00254">
    <property type="entry name" value="GGDEF"/>
    <property type="match status" value="1"/>
</dbReference>
<dbReference type="InterPro" id="IPR043128">
    <property type="entry name" value="Rev_trsase/Diguanyl_cyclase"/>
</dbReference>
<dbReference type="InterPro" id="IPR029787">
    <property type="entry name" value="Nucleotide_cyclase"/>
</dbReference>
<evidence type="ECO:0000313" key="2">
    <source>
        <dbReference type="EMBL" id="MBT0774174.1"/>
    </source>
</evidence>
<gene>
    <name evidence="2" type="ORF">KIH74_34835</name>
</gene>
<dbReference type="InterPro" id="IPR050469">
    <property type="entry name" value="Diguanylate_Cyclase"/>
</dbReference>
<protein>
    <submittedName>
        <fullName evidence="2">GGDEF domain-containing protein</fullName>
    </submittedName>
</protein>
<dbReference type="SMART" id="SM00267">
    <property type="entry name" value="GGDEF"/>
    <property type="match status" value="1"/>
</dbReference>
<dbReference type="SUPFAM" id="SSF55073">
    <property type="entry name" value="Nucleotide cyclase"/>
    <property type="match status" value="2"/>
</dbReference>
<dbReference type="RefSeq" id="WP_214160713.1">
    <property type="nucleotide sequence ID" value="NZ_JAHBAY010000024.1"/>
</dbReference>
<dbReference type="InterPro" id="IPR000160">
    <property type="entry name" value="GGDEF_dom"/>
</dbReference>
<dbReference type="Proteomes" id="UP001197247">
    <property type="component" value="Unassembled WGS sequence"/>
</dbReference>
<feature type="domain" description="GGDEF" evidence="1">
    <location>
        <begin position="57"/>
        <end position="227"/>
    </location>
</feature>
<organism evidence="2 3">
    <name type="scientific">Kineosporia corallincola</name>
    <dbReference type="NCBI Taxonomy" id="2835133"/>
    <lineage>
        <taxon>Bacteria</taxon>
        <taxon>Bacillati</taxon>
        <taxon>Actinomycetota</taxon>
        <taxon>Actinomycetes</taxon>
        <taxon>Kineosporiales</taxon>
        <taxon>Kineosporiaceae</taxon>
        <taxon>Kineosporia</taxon>
    </lineage>
</organism>
<evidence type="ECO:0000313" key="3">
    <source>
        <dbReference type="Proteomes" id="UP001197247"/>
    </source>
</evidence>
<dbReference type="Pfam" id="PF00990">
    <property type="entry name" value="GGDEF"/>
    <property type="match status" value="1"/>
</dbReference>
<dbReference type="PANTHER" id="PTHR45138:SF9">
    <property type="entry name" value="DIGUANYLATE CYCLASE DGCM-RELATED"/>
    <property type="match status" value="1"/>
</dbReference>
<sequence length="276" mass="29590">MSAVVLAWTLVSWWCWQVMQRLSAEAALARRQARTDPLTGLGNRSALDDVLNGDRAPVSMLAIVDLDGFKAINDTHGHHVGDYVLTTVAARLDAVMAGAGHAIRLGGDEFALLWQPHPSPPTRCRPETACAATGTPCSHHAVAANPNPTPDTDVAAPGPRETAERVLFHAVDVPILWSGQRLAVDASLGLVTNHDHQLTGQQLMHMADEAMYVAKRREGNVPVPGEITRALNVTPLTAPLTAPFTAPGVLSTSRQPDPRVIIHAGLGDRRRGVRRT</sequence>
<comment type="caution">
    <text evidence="2">The sequence shown here is derived from an EMBL/GenBank/DDBJ whole genome shotgun (WGS) entry which is preliminary data.</text>
</comment>